<evidence type="ECO:0000256" key="4">
    <source>
        <dbReference type="SAM" id="MobiDB-lite"/>
    </source>
</evidence>
<protein>
    <recommendedName>
        <fullName evidence="7">C6 finger domain protein</fullName>
    </recommendedName>
</protein>
<name>A0ABR4I2B0_9EURO</name>
<evidence type="ECO:0000256" key="3">
    <source>
        <dbReference type="ARBA" id="ARBA00023242"/>
    </source>
</evidence>
<reference evidence="5 6" key="1">
    <citation type="submission" date="2024-07" db="EMBL/GenBank/DDBJ databases">
        <title>Section-level genome sequencing and comparative genomics of Aspergillus sections Usti and Cavernicolus.</title>
        <authorList>
            <consortium name="Lawrence Berkeley National Laboratory"/>
            <person name="Nybo J.L."/>
            <person name="Vesth T.C."/>
            <person name="Theobald S."/>
            <person name="Frisvad J.C."/>
            <person name="Larsen T.O."/>
            <person name="Kjaerboelling I."/>
            <person name="Rothschild-Mancinelli K."/>
            <person name="Lyhne E.K."/>
            <person name="Kogle M.E."/>
            <person name="Barry K."/>
            <person name="Clum A."/>
            <person name="Na H."/>
            <person name="Ledsgaard L."/>
            <person name="Lin J."/>
            <person name="Lipzen A."/>
            <person name="Kuo A."/>
            <person name="Riley R."/>
            <person name="Mondo S."/>
            <person name="Labutti K."/>
            <person name="Haridas S."/>
            <person name="Pangalinan J."/>
            <person name="Salamov A.A."/>
            <person name="Simmons B.A."/>
            <person name="Magnuson J.K."/>
            <person name="Chen J."/>
            <person name="Drula E."/>
            <person name="Henrissat B."/>
            <person name="Wiebenga A."/>
            <person name="Lubbers R.J."/>
            <person name="Gomes A.C."/>
            <person name="Makela M.R."/>
            <person name="Stajich J."/>
            <person name="Grigoriev I.V."/>
            <person name="Mortensen U.H."/>
            <person name="De Vries R.P."/>
            <person name="Baker S.E."/>
            <person name="Andersen M.R."/>
        </authorList>
    </citation>
    <scope>NUCLEOTIDE SEQUENCE [LARGE SCALE GENOMIC DNA]</scope>
    <source>
        <strain evidence="5 6">CBS 588.65</strain>
    </source>
</reference>
<evidence type="ECO:0000313" key="6">
    <source>
        <dbReference type="Proteomes" id="UP001610334"/>
    </source>
</evidence>
<feature type="compositionally biased region" description="Low complexity" evidence="4">
    <location>
        <begin position="290"/>
        <end position="303"/>
    </location>
</feature>
<dbReference type="PANTHER" id="PTHR35392:SF1">
    <property type="entry name" value="ZN(II)2CYS6 TRANSCRIPTION FACTOR (EUROFUNG)"/>
    <property type="match status" value="1"/>
</dbReference>
<evidence type="ECO:0000256" key="2">
    <source>
        <dbReference type="ARBA" id="ARBA00023163"/>
    </source>
</evidence>
<dbReference type="InterPro" id="IPR052973">
    <property type="entry name" value="Fungal_sec-metab_reg_TF"/>
</dbReference>
<dbReference type="Proteomes" id="UP001610334">
    <property type="component" value="Unassembled WGS sequence"/>
</dbReference>
<organism evidence="5 6">
    <name type="scientific">Aspergillus granulosus</name>
    <dbReference type="NCBI Taxonomy" id="176169"/>
    <lineage>
        <taxon>Eukaryota</taxon>
        <taxon>Fungi</taxon>
        <taxon>Dikarya</taxon>
        <taxon>Ascomycota</taxon>
        <taxon>Pezizomycotina</taxon>
        <taxon>Eurotiomycetes</taxon>
        <taxon>Eurotiomycetidae</taxon>
        <taxon>Eurotiales</taxon>
        <taxon>Aspergillaceae</taxon>
        <taxon>Aspergillus</taxon>
        <taxon>Aspergillus subgen. Nidulantes</taxon>
    </lineage>
</organism>
<dbReference type="InterPro" id="IPR001138">
    <property type="entry name" value="Zn2Cys6_DnaBD"/>
</dbReference>
<proteinExistence type="predicted"/>
<sequence>MSNVDLTGDGFIGLDYDSRNYIQPQSWPVAVDHQASQRTDGSRDISPLQTSGHAFEQSVAQDASLMVDWQYQHLQPHLQYPQDEVTATPQFTTASYGMTIHSSPVDLMSGPHGQMSTSLLDGPYLPLAAPVDMVSYPYQDLPTDLLGFQSHGLPNMSSYTAPQNLMESSSPTDTYLEVRSLTSSSSDNGWSMVEPRHSHEFSFPDQVFINPTHTLHDRSVSESSYGSFVDICNPINSPCSDTNFEPSFNSPMNRRISFDHTSHGSQSPTAVSPAAIVRPIQVPAKKDTSPTRSSGSQSSSSPPSRKPSRKSPIAARTAETKVRKQSQTGKSETTEKKVGKRKGPLRPDQRKQASEIRKLRACLRCKFLKKTCDKGEPCAGCQPSHARLWQVPCTRIDIKEIGYFMKDWKADYERHITLGFSVGNIKGFSEHEKTLFITHGYGQVLPINAREVFVHNEQCFSIDWVESMNREPTQYEVETAKLSAGMEGISHAMLSDYLDRHIDGNGTFEKFVDDYFEGTLFLTQMLKTAFRYYFRTKMPVIRKALKLILAYNLTLHVTMVEGLGEEDGFLGKIQDQTSKFKGKTMAPVMINFQIKCAMANMWRELQKDVLEELSSLYSSVYSGDKLKNWPTIFILASILLAVWEEMQFDCHYRTPDAAAVEKFCTDMETTPVGVIVGLFQAISQKLPSFSDWETSKHHHLLHSNPDVCNTMTEVRQHVEKFESYLRSRSTTKFDRNDFDCLSNKFVSRLVIRAN</sequence>
<dbReference type="EMBL" id="JBFXLT010000003">
    <property type="protein sequence ID" value="KAL2821884.1"/>
    <property type="molecule type" value="Genomic_DNA"/>
</dbReference>
<dbReference type="CDD" id="cd00067">
    <property type="entry name" value="GAL4"/>
    <property type="match status" value="1"/>
</dbReference>
<keyword evidence="3" id="KW-0539">Nucleus</keyword>
<keyword evidence="6" id="KW-1185">Reference proteome</keyword>
<comment type="caution">
    <text evidence="5">The sequence shown here is derived from an EMBL/GenBank/DDBJ whole genome shotgun (WGS) entry which is preliminary data.</text>
</comment>
<evidence type="ECO:0008006" key="7">
    <source>
        <dbReference type="Google" id="ProtNLM"/>
    </source>
</evidence>
<dbReference type="PANTHER" id="PTHR35392">
    <property type="entry name" value="ZN(II)2CYS6 TRANSCRIPTION FACTOR (EUROFUNG)-RELATED-RELATED"/>
    <property type="match status" value="1"/>
</dbReference>
<keyword evidence="2" id="KW-0804">Transcription</keyword>
<keyword evidence="1" id="KW-0805">Transcription regulation</keyword>
<gene>
    <name evidence="5" type="ORF">BJX63DRAFT_427246</name>
</gene>
<evidence type="ECO:0000313" key="5">
    <source>
        <dbReference type="EMBL" id="KAL2821884.1"/>
    </source>
</evidence>
<feature type="region of interest" description="Disordered" evidence="4">
    <location>
        <begin position="250"/>
        <end position="353"/>
    </location>
</feature>
<accession>A0ABR4I2B0</accession>
<evidence type="ECO:0000256" key="1">
    <source>
        <dbReference type="ARBA" id="ARBA00023015"/>
    </source>
</evidence>